<evidence type="ECO:0000256" key="1">
    <source>
        <dbReference type="SAM" id="MobiDB-lite"/>
    </source>
</evidence>
<dbReference type="EMBL" id="AWBU01000017">
    <property type="protein sequence ID" value="EQX28185.1"/>
    <property type="molecule type" value="Genomic_DNA"/>
</dbReference>
<dbReference type="AlphaFoldDB" id="A0A0E2L697"/>
<reference evidence="3" key="1">
    <citation type="submission" date="2013-07" db="EMBL/GenBank/DDBJ databases">
        <title>The genome sequence of Escherichia coli UMEA 3162-1.</title>
        <authorList>
            <consortium name="The Broad Institute Genome Sequencing Platform"/>
            <consortium name="The Broad Institute Genome Sequencing Center for Infectious Disease"/>
            <person name="Feldgarden M."/>
            <person name="Frimodt-Moller N."/>
            <person name="Leihof R.F."/>
            <person name="Rasmussen L."/>
            <person name="Young S.K."/>
            <person name="Zeng Q."/>
            <person name="Gargeya S."/>
            <person name="Abouelleil A."/>
            <person name="Alvarado L."/>
            <person name="Berlin A.M."/>
            <person name="Chapman S.B."/>
            <person name="Gainer-Dewar J."/>
            <person name="Goldberg J."/>
            <person name="Gnerre S."/>
            <person name="Griggs A."/>
            <person name="Gujja S."/>
            <person name="Hansen M."/>
            <person name="Howarth C."/>
            <person name="Imamovic A."/>
            <person name="Larimer J."/>
            <person name="McCowan C."/>
            <person name="Murphy C."/>
            <person name="Pearson M."/>
            <person name="Poon T."/>
            <person name="Priest M."/>
            <person name="Roberts A."/>
            <person name="Saif S."/>
            <person name="Shea T."/>
            <person name="Sykes S."/>
            <person name="Wortman J."/>
            <person name="Nusbaum C."/>
            <person name="Birren B."/>
        </authorList>
    </citation>
    <scope>NUCLEOTIDE SEQUENCE [LARGE SCALE GENOMIC DNA]</scope>
    <source>
        <strain evidence="3">UMEA 3162-1</strain>
    </source>
</reference>
<feature type="region of interest" description="Disordered" evidence="1">
    <location>
        <begin position="1"/>
        <end position="29"/>
    </location>
</feature>
<organism evidence="2 3">
    <name type="scientific">Escherichia coli (strain UMEA 3162-1)</name>
    <dbReference type="NCBI Taxonomy" id="1281200"/>
    <lineage>
        <taxon>Bacteria</taxon>
        <taxon>Pseudomonadati</taxon>
        <taxon>Pseudomonadota</taxon>
        <taxon>Gammaproteobacteria</taxon>
        <taxon>Enterobacterales</taxon>
        <taxon>Enterobacteriaceae</taxon>
        <taxon>Escherichia</taxon>
    </lineage>
</organism>
<dbReference type="HOGENOM" id="CLU_3007368_0_0_6"/>
<evidence type="ECO:0000313" key="2">
    <source>
        <dbReference type="EMBL" id="EQX28185.1"/>
    </source>
</evidence>
<protein>
    <submittedName>
        <fullName evidence="2">Uncharacterized protein</fullName>
    </submittedName>
</protein>
<dbReference type="Proteomes" id="UP000016035">
    <property type="component" value="Unassembled WGS sequence"/>
</dbReference>
<comment type="caution">
    <text evidence="2">The sequence shown here is derived from an EMBL/GenBank/DDBJ whole genome shotgun (WGS) entry which is preliminary data.</text>
</comment>
<feature type="compositionally biased region" description="Basic and acidic residues" evidence="1">
    <location>
        <begin position="1"/>
        <end position="10"/>
    </location>
</feature>
<feature type="compositionally biased region" description="Basic and acidic residues" evidence="1">
    <location>
        <begin position="19"/>
        <end position="29"/>
    </location>
</feature>
<proteinExistence type="predicted"/>
<gene>
    <name evidence="2" type="ORF">G925_01494</name>
</gene>
<evidence type="ECO:0000313" key="3">
    <source>
        <dbReference type="Proteomes" id="UP000016035"/>
    </source>
</evidence>
<name>A0A0E2L697_ECOU3</name>
<sequence>MGEEKKKSEIAESVSQNRLRPEHGSRSKDLLATEINHHTATDFAFFHLGKYGVDVR</sequence>
<accession>A0A0E2L697</accession>